<reference evidence="1 2" key="1">
    <citation type="submission" date="2020-08" db="EMBL/GenBank/DDBJ databases">
        <title>Genome public.</title>
        <authorList>
            <person name="Liu C."/>
            <person name="Sun Q."/>
        </authorList>
    </citation>
    <scope>NUCLEOTIDE SEQUENCE [LARGE SCALE GENOMIC DNA]</scope>
    <source>
        <strain evidence="1 2">NSJ-66</strain>
    </source>
</reference>
<keyword evidence="2" id="KW-1185">Reference proteome</keyword>
<name>A0ABR7H7K3_9FIRM</name>
<sequence>MRKSEEMSNSLTFPDLKPCPFCGEKAYLIVKDGVRVKCGSCGASTEVRVDNWYGKKPCGNATLSVIESWNRRENYREESDGIN</sequence>
<evidence type="ECO:0000313" key="2">
    <source>
        <dbReference type="Proteomes" id="UP000634672"/>
    </source>
</evidence>
<gene>
    <name evidence="1" type="ORF">H8S75_14545</name>
</gene>
<dbReference type="Proteomes" id="UP000634672">
    <property type="component" value="Unassembled WGS sequence"/>
</dbReference>
<comment type="caution">
    <text evidence="1">The sequence shown here is derived from an EMBL/GenBank/DDBJ whole genome shotgun (WGS) entry which is preliminary data.</text>
</comment>
<accession>A0ABR7H7K3</accession>
<dbReference type="Pfam" id="PF14354">
    <property type="entry name" value="Lar_restr_allev"/>
    <property type="match status" value="1"/>
</dbReference>
<proteinExistence type="predicted"/>
<evidence type="ECO:0000313" key="1">
    <source>
        <dbReference type="EMBL" id="MBC5709174.1"/>
    </source>
</evidence>
<protein>
    <submittedName>
        <fullName evidence="1">Lar family restriction alleviation protein</fullName>
    </submittedName>
</protein>
<organism evidence="1 2">
    <name type="scientific">Hungatella hominis</name>
    <dbReference type="NCBI Taxonomy" id="2763050"/>
    <lineage>
        <taxon>Bacteria</taxon>
        <taxon>Bacillati</taxon>
        <taxon>Bacillota</taxon>
        <taxon>Clostridia</taxon>
        <taxon>Lachnospirales</taxon>
        <taxon>Lachnospiraceae</taxon>
        <taxon>Hungatella</taxon>
    </lineage>
</organism>
<dbReference type="EMBL" id="JACOPB010000006">
    <property type="protein sequence ID" value="MBC5709174.1"/>
    <property type="molecule type" value="Genomic_DNA"/>
</dbReference>
<dbReference type="RefSeq" id="WP_187022252.1">
    <property type="nucleotide sequence ID" value="NZ_JACOPB010000006.1"/>
</dbReference>